<gene>
    <name evidence="1" type="ORF">JX265_003411</name>
</gene>
<name>A0A9P9WS40_9PEZI</name>
<evidence type="ECO:0000313" key="2">
    <source>
        <dbReference type="Proteomes" id="UP000829685"/>
    </source>
</evidence>
<dbReference type="Proteomes" id="UP000829685">
    <property type="component" value="Unassembled WGS sequence"/>
</dbReference>
<proteinExistence type="predicted"/>
<accession>A0A9P9WS40</accession>
<dbReference type="EMBL" id="JAFIMR010000006">
    <property type="protein sequence ID" value="KAI1877403.1"/>
    <property type="molecule type" value="Genomic_DNA"/>
</dbReference>
<sequence length="420" mass="46903">MPHPTNPPDPTPKHFIYFPCGHRLIHVPESSNHTTAKLKKGTTWTKNPDGTLTGKSAHLFCPNCSSSLSTKVNSPPSYTLSCGHVETHDDCLQVWWALQDAGLVAPTQSYTMRNTACRGCETDANRVVTPRLLDWLKKGDEFHDGRDAKQDGPQPVFAVELPELARVLVYAQQTRATQREIWPQHRRFWAQVCTRHVAPSILLRFLPIVARFWGMDTMLDLGMAAGYEYYGSLRRLVEPDTATRSAVAGADDVLHRVHLIETLWAKLDGVLQDMEMRAEPYKGERERKGPARAVAVARRFNALFLVDIDLPRRDPGPMLEAGRALESAVCQSWHSPAARVNAAEAELIKGCTRLDRAMREIERWAKTDVPFGGTDLEAVVHCLGRAREEALRLWIGNTGIILGMVAKFKTGQRKGTSAQS</sequence>
<dbReference type="OrthoDB" id="4728147at2759"/>
<evidence type="ECO:0000313" key="1">
    <source>
        <dbReference type="EMBL" id="KAI1877403.1"/>
    </source>
</evidence>
<reference evidence="1" key="1">
    <citation type="submission" date="2021-03" db="EMBL/GenBank/DDBJ databases">
        <title>Revisited historic fungal species revealed as producer of novel bioactive compounds through whole genome sequencing and comparative genomics.</title>
        <authorList>
            <person name="Vignolle G.A."/>
            <person name="Hochenegger N."/>
            <person name="Mach R.L."/>
            <person name="Mach-Aigner A.R."/>
            <person name="Javad Rahimi M."/>
            <person name="Salim K.A."/>
            <person name="Chan C.M."/>
            <person name="Lim L.B.L."/>
            <person name="Cai F."/>
            <person name="Druzhinina I.S."/>
            <person name="U'Ren J.M."/>
            <person name="Derntl C."/>
        </authorList>
    </citation>
    <scope>NUCLEOTIDE SEQUENCE</scope>
    <source>
        <strain evidence="1">TUCIM 5799</strain>
    </source>
</reference>
<comment type="caution">
    <text evidence="1">The sequence shown here is derived from an EMBL/GenBank/DDBJ whole genome shotgun (WGS) entry which is preliminary data.</text>
</comment>
<keyword evidence="2" id="KW-1185">Reference proteome</keyword>
<organism evidence="1 2">
    <name type="scientific">Neoarthrinium moseri</name>
    <dbReference type="NCBI Taxonomy" id="1658444"/>
    <lineage>
        <taxon>Eukaryota</taxon>
        <taxon>Fungi</taxon>
        <taxon>Dikarya</taxon>
        <taxon>Ascomycota</taxon>
        <taxon>Pezizomycotina</taxon>
        <taxon>Sordariomycetes</taxon>
        <taxon>Xylariomycetidae</taxon>
        <taxon>Amphisphaeriales</taxon>
        <taxon>Apiosporaceae</taxon>
        <taxon>Neoarthrinium</taxon>
    </lineage>
</organism>
<protein>
    <submittedName>
        <fullName evidence="1">Uncharacterized protein</fullName>
    </submittedName>
</protein>
<dbReference type="AlphaFoldDB" id="A0A9P9WS40"/>